<keyword evidence="5" id="KW-0029">Amino-acid transport</keyword>
<dbReference type="PANTHER" id="PTHR43820:SF2">
    <property type="entry name" value="ABC TRANSPORTER ATP-BINDING PROTEIN"/>
    <property type="match status" value="1"/>
</dbReference>
<dbReference type="Pfam" id="PF00005">
    <property type="entry name" value="ABC_tran"/>
    <property type="match status" value="1"/>
</dbReference>
<sequence length="234" mass="25202">MSRPLLELDDVHSYYGDSHILEGVTLDVEEGEVVALVGRNGVGKTTTLRTILQLTVAREGTVRYRGEDITGLGTHDVADRGVGWIPEDRRIFSQLTVEENVRVAVPSGSDVDAGVDLAFETFPDLREHRSRDAGNLSGGQQQMLAIARGLVGENDLLLVDEPSEGLAPLVVDAVADALTAAAEETTLLLVEQNLPLALDLADRFFVVDHGQVVDSGSTADVSADDERLRRYLSA</sequence>
<evidence type="ECO:0000256" key="4">
    <source>
        <dbReference type="ARBA" id="ARBA00022840"/>
    </source>
</evidence>
<dbReference type="SMART" id="SM00382">
    <property type="entry name" value="AAA"/>
    <property type="match status" value="1"/>
</dbReference>
<dbReference type="PANTHER" id="PTHR43820">
    <property type="entry name" value="HIGH-AFFINITY BRANCHED-CHAIN AMINO ACID TRANSPORT ATP-BINDING PROTEIN LIVF"/>
    <property type="match status" value="1"/>
</dbReference>
<evidence type="ECO:0000259" key="6">
    <source>
        <dbReference type="PROSITE" id="PS50893"/>
    </source>
</evidence>
<evidence type="ECO:0000256" key="2">
    <source>
        <dbReference type="ARBA" id="ARBA00022448"/>
    </source>
</evidence>
<dbReference type="GO" id="GO:0005524">
    <property type="term" value="F:ATP binding"/>
    <property type="evidence" value="ECO:0007669"/>
    <property type="project" value="UniProtKB-KW"/>
</dbReference>
<keyword evidence="2" id="KW-0813">Transport</keyword>
<dbReference type="InterPro" id="IPR017871">
    <property type="entry name" value="ABC_transporter-like_CS"/>
</dbReference>
<dbReference type="InterPro" id="IPR027417">
    <property type="entry name" value="P-loop_NTPase"/>
</dbReference>
<evidence type="ECO:0000313" key="7">
    <source>
        <dbReference type="EMBL" id="SEO88530.1"/>
    </source>
</evidence>
<dbReference type="InterPro" id="IPR003439">
    <property type="entry name" value="ABC_transporter-like_ATP-bd"/>
</dbReference>
<keyword evidence="3" id="KW-0547">Nucleotide-binding</keyword>
<dbReference type="SUPFAM" id="SSF52540">
    <property type="entry name" value="P-loop containing nucleoside triphosphate hydrolases"/>
    <property type="match status" value="1"/>
</dbReference>
<feature type="domain" description="ABC transporter" evidence="6">
    <location>
        <begin position="6"/>
        <end position="234"/>
    </location>
</feature>
<accession>A0A1H8TBP9</accession>
<reference evidence="8" key="1">
    <citation type="submission" date="2016-10" db="EMBL/GenBank/DDBJ databases">
        <authorList>
            <person name="Varghese N."/>
            <person name="Submissions S."/>
        </authorList>
    </citation>
    <scope>NUCLEOTIDE SEQUENCE [LARGE SCALE GENOMIC DNA]</scope>
    <source>
        <strain evidence="8">CGMCC 1.10121</strain>
    </source>
</reference>
<dbReference type="InterPro" id="IPR052156">
    <property type="entry name" value="BCAA_Transport_ATP-bd_LivF"/>
</dbReference>
<protein>
    <submittedName>
        <fullName evidence="7">Amino acid/amide ABC transporter ATP-binding protein 2, HAAT family (TC 3.A.1.4.-)</fullName>
    </submittedName>
</protein>
<proteinExistence type="inferred from homology"/>
<dbReference type="GO" id="GO:0015807">
    <property type="term" value="P:L-amino acid transport"/>
    <property type="evidence" value="ECO:0007669"/>
    <property type="project" value="TreeGrafter"/>
</dbReference>
<evidence type="ECO:0000256" key="1">
    <source>
        <dbReference type="ARBA" id="ARBA00005417"/>
    </source>
</evidence>
<comment type="similarity">
    <text evidence="1">Belongs to the ABC transporter superfamily.</text>
</comment>
<dbReference type="InterPro" id="IPR003593">
    <property type="entry name" value="AAA+_ATPase"/>
</dbReference>
<evidence type="ECO:0000256" key="3">
    <source>
        <dbReference type="ARBA" id="ARBA00022741"/>
    </source>
</evidence>
<dbReference type="RefSeq" id="WP_089825033.1">
    <property type="nucleotide sequence ID" value="NZ_FODV01000006.1"/>
</dbReference>
<dbReference type="PROSITE" id="PS00211">
    <property type="entry name" value="ABC_TRANSPORTER_1"/>
    <property type="match status" value="1"/>
</dbReference>
<organism evidence="7 8">
    <name type="scientific">Halogranum amylolyticum</name>
    <dbReference type="NCBI Taxonomy" id="660520"/>
    <lineage>
        <taxon>Archaea</taxon>
        <taxon>Methanobacteriati</taxon>
        <taxon>Methanobacteriota</taxon>
        <taxon>Stenosarchaea group</taxon>
        <taxon>Halobacteria</taxon>
        <taxon>Halobacteriales</taxon>
        <taxon>Haloferacaceae</taxon>
    </lineage>
</organism>
<evidence type="ECO:0000313" key="8">
    <source>
        <dbReference type="Proteomes" id="UP000199126"/>
    </source>
</evidence>
<name>A0A1H8TBP9_9EURY</name>
<keyword evidence="8" id="KW-1185">Reference proteome</keyword>
<dbReference type="Gene3D" id="3.40.50.300">
    <property type="entry name" value="P-loop containing nucleotide triphosphate hydrolases"/>
    <property type="match status" value="1"/>
</dbReference>
<gene>
    <name evidence="7" type="ORF">SAMN04487948_106173</name>
</gene>
<dbReference type="PROSITE" id="PS50893">
    <property type="entry name" value="ABC_TRANSPORTER_2"/>
    <property type="match status" value="1"/>
</dbReference>
<evidence type="ECO:0000256" key="5">
    <source>
        <dbReference type="ARBA" id="ARBA00022970"/>
    </source>
</evidence>
<dbReference type="GO" id="GO:0016887">
    <property type="term" value="F:ATP hydrolysis activity"/>
    <property type="evidence" value="ECO:0007669"/>
    <property type="project" value="InterPro"/>
</dbReference>
<dbReference type="EMBL" id="FODV01000006">
    <property type="protein sequence ID" value="SEO88530.1"/>
    <property type="molecule type" value="Genomic_DNA"/>
</dbReference>
<dbReference type="AlphaFoldDB" id="A0A1H8TBP9"/>
<keyword evidence="4 7" id="KW-0067">ATP-binding</keyword>
<dbReference type="Proteomes" id="UP000199126">
    <property type="component" value="Unassembled WGS sequence"/>
</dbReference>
<dbReference type="OrthoDB" id="97750at2157"/>
<dbReference type="CDD" id="cd03224">
    <property type="entry name" value="ABC_TM1139_LivF_branched"/>
    <property type="match status" value="1"/>
</dbReference>
<dbReference type="GO" id="GO:0015658">
    <property type="term" value="F:branched-chain amino acid transmembrane transporter activity"/>
    <property type="evidence" value="ECO:0007669"/>
    <property type="project" value="TreeGrafter"/>
</dbReference>